<dbReference type="PANTHER" id="PTHR35040">
    <property type="match status" value="1"/>
</dbReference>
<evidence type="ECO:0000313" key="1">
    <source>
        <dbReference type="EMBL" id="KAF5664990.1"/>
    </source>
</evidence>
<proteinExistence type="predicted"/>
<dbReference type="PANTHER" id="PTHR35040:SF9">
    <property type="entry name" value="4-LIKE CELL SURFACE PROTEIN, PUTATIVE (AFU_ORTHOLOGUE AFUA_4G14080)-RELATED"/>
    <property type="match status" value="1"/>
</dbReference>
<keyword evidence="2" id="KW-1185">Reference proteome</keyword>
<dbReference type="InterPro" id="IPR021986">
    <property type="entry name" value="Spherulin4"/>
</dbReference>
<dbReference type="EMBL" id="JAAGWQ010000129">
    <property type="protein sequence ID" value="KAF5664990.1"/>
    <property type="molecule type" value="Genomic_DNA"/>
</dbReference>
<protein>
    <submittedName>
        <fullName evidence="1">Spherulation-specific family 4</fullName>
    </submittedName>
</protein>
<dbReference type="Pfam" id="PF12138">
    <property type="entry name" value="Spherulin4"/>
    <property type="match status" value="1"/>
</dbReference>
<name>A0A8H5T3K1_FUSHE</name>
<dbReference type="AlphaFoldDB" id="A0A8H5T3K1"/>
<dbReference type="OrthoDB" id="5342184at2759"/>
<evidence type="ECO:0000313" key="2">
    <source>
        <dbReference type="Proteomes" id="UP000567885"/>
    </source>
</evidence>
<organism evidence="1 2">
    <name type="scientific">Fusarium heterosporum</name>
    <dbReference type="NCBI Taxonomy" id="42747"/>
    <lineage>
        <taxon>Eukaryota</taxon>
        <taxon>Fungi</taxon>
        <taxon>Dikarya</taxon>
        <taxon>Ascomycota</taxon>
        <taxon>Pezizomycotina</taxon>
        <taxon>Sordariomycetes</taxon>
        <taxon>Hypocreomycetidae</taxon>
        <taxon>Hypocreales</taxon>
        <taxon>Nectriaceae</taxon>
        <taxon>Fusarium</taxon>
        <taxon>Fusarium heterosporum species complex</taxon>
    </lineage>
</organism>
<comment type="caution">
    <text evidence="1">The sequence shown here is derived from an EMBL/GenBank/DDBJ whole genome shotgun (WGS) entry which is preliminary data.</text>
</comment>
<dbReference type="Proteomes" id="UP000567885">
    <property type="component" value="Unassembled WGS sequence"/>
</dbReference>
<sequence length="253" mass="28043">MTPASISRRPHLVVPLYIYPTPGAWEPLFEAARESPDVSFIVIVNPFNGPGADSLPDSSYQNALTQLSAFPNVQLLGYVYCSYGRRDIVDVQKDIAIYSGWNLNFNIAGIFFDEVSSADQDTSLMASLSHFTRSTWNQTTGRSGFVVYNPGVAVGEAFYRNADLIVAFEQSEHQWQNRYLRQNVPTSPIQTRAKDIAIIHSCVGDATSLARQVAKMGLGGIYLTEQSGGGYTHWPKSWFEVIHVLGQALETKQ</sequence>
<accession>A0A8H5T3K1</accession>
<gene>
    <name evidence="1" type="ORF">FHETE_6850</name>
</gene>
<reference evidence="1 2" key="1">
    <citation type="submission" date="2020-05" db="EMBL/GenBank/DDBJ databases">
        <title>Identification and distribution of gene clusters putatively required for synthesis of sphingolipid metabolism inhibitors in phylogenetically diverse species of the filamentous fungus Fusarium.</title>
        <authorList>
            <person name="Kim H.-S."/>
            <person name="Busman M."/>
            <person name="Brown D.W."/>
            <person name="Divon H."/>
            <person name="Uhlig S."/>
            <person name="Proctor R.H."/>
        </authorList>
    </citation>
    <scope>NUCLEOTIDE SEQUENCE [LARGE SCALE GENOMIC DNA]</scope>
    <source>
        <strain evidence="1 2">NRRL 20693</strain>
    </source>
</reference>